<dbReference type="HOGENOM" id="CLU_1182043_0_0_1"/>
<evidence type="ECO:0000313" key="2">
    <source>
        <dbReference type="Proteomes" id="UP000013827"/>
    </source>
</evidence>
<dbReference type="RefSeq" id="XP_005790856.1">
    <property type="nucleotide sequence ID" value="XM_005790799.1"/>
</dbReference>
<organism evidence="1 2">
    <name type="scientific">Emiliania huxleyi (strain CCMP1516)</name>
    <dbReference type="NCBI Taxonomy" id="280463"/>
    <lineage>
        <taxon>Eukaryota</taxon>
        <taxon>Haptista</taxon>
        <taxon>Haptophyta</taxon>
        <taxon>Prymnesiophyceae</taxon>
        <taxon>Isochrysidales</taxon>
        <taxon>Noelaerhabdaceae</taxon>
        <taxon>Emiliania</taxon>
    </lineage>
</organism>
<name>A0A0D3J1V9_EMIH1</name>
<dbReference type="GeneID" id="17263656"/>
<evidence type="ECO:0008006" key="3">
    <source>
        <dbReference type="Google" id="ProtNLM"/>
    </source>
</evidence>
<dbReference type="EnsemblProtists" id="EOD38427">
    <property type="protein sequence ID" value="EOD38427"/>
    <property type="gene ID" value="EMIHUDRAFT_224487"/>
</dbReference>
<dbReference type="SUPFAM" id="SSF53335">
    <property type="entry name" value="S-adenosyl-L-methionine-dependent methyltransferases"/>
    <property type="match status" value="1"/>
</dbReference>
<dbReference type="GeneID" id="17283696"/>
<dbReference type="RefSeq" id="XP_005769923.1">
    <property type="nucleotide sequence ID" value="XM_005769866.1"/>
</dbReference>
<protein>
    <recommendedName>
        <fullName evidence="3">Methyltransferase domain-containing protein</fullName>
    </recommendedName>
</protein>
<dbReference type="AlphaFoldDB" id="A0A0D3J1V9"/>
<dbReference type="Gene3D" id="3.40.50.150">
    <property type="entry name" value="Vaccinia Virus protein VP39"/>
    <property type="match status" value="1"/>
</dbReference>
<dbReference type="InterPro" id="IPR019410">
    <property type="entry name" value="Methyltransf_16"/>
</dbReference>
<reference evidence="1" key="2">
    <citation type="submission" date="2024-10" db="UniProtKB">
        <authorList>
            <consortium name="EnsemblProtists"/>
        </authorList>
    </citation>
    <scope>IDENTIFICATION</scope>
</reference>
<dbReference type="PaxDb" id="2903-EOD17494"/>
<keyword evidence="2" id="KW-1185">Reference proteome</keyword>
<evidence type="ECO:0000313" key="1">
    <source>
        <dbReference type="EnsemblProtists" id="EOD17494"/>
    </source>
</evidence>
<sequence length="235" mass="24730">MRSSQIECADGLHITVFERDGGEGAACGYATRLWDCSVGLARWMLESLLESPERPLRGRRVLELGAGTALCSLAIVAAEPDADVTATDVDPAAMPLIAAAGKAASQGRRSSSPRAALLDICASAADAPLPACDLLLACDARCAEALRASPSARVVIADPGRPGQPALVEALAEAGFAASFERLDATPLPFAEWLVRSEGGRVRLLHIDDDARLWGVSTRDFKESERIACPDYGDT</sequence>
<accession>A0A0D3J1V9</accession>
<dbReference type="Pfam" id="PF10294">
    <property type="entry name" value="Methyltransf_16"/>
    <property type="match status" value="1"/>
</dbReference>
<dbReference type="KEGG" id="ehx:EMIHUDRAFT_244090"/>
<dbReference type="PANTHER" id="PTHR14614">
    <property type="entry name" value="HEPATOCELLULAR CARCINOMA-ASSOCIATED ANTIGEN"/>
    <property type="match status" value="1"/>
</dbReference>
<dbReference type="Proteomes" id="UP000013827">
    <property type="component" value="Unassembled WGS sequence"/>
</dbReference>
<proteinExistence type="predicted"/>
<dbReference type="EnsemblProtists" id="EOD17494">
    <property type="protein sequence ID" value="EOD17494"/>
    <property type="gene ID" value="EMIHUDRAFT_244090"/>
</dbReference>
<dbReference type="InterPro" id="IPR029063">
    <property type="entry name" value="SAM-dependent_MTases_sf"/>
</dbReference>
<dbReference type="KEGG" id="ehx:EMIHUDRAFT_224487"/>
<reference evidence="2" key="1">
    <citation type="journal article" date="2013" name="Nature">
        <title>Pan genome of the phytoplankton Emiliania underpins its global distribution.</title>
        <authorList>
            <person name="Read B.A."/>
            <person name="Kegel J."/>
            <person name="Klute M.J."/>
            <person name="Kuo A."/>
            <person name="Lefebvre S.C."/>
            <person name="Maumus F."/>
            <person name="Mayer C."/>
            <person name="Miller J."/>
            <person name="Monier A."/>
            <person name="Salamov A."/>
            <person name="Young J."/>
            <person name="Aguilar M."/>
            <person name="Claverie J.M."/>
            <person name="Frickenhaus S."/>
            <person name="Gonzalez K."/>
            <person name="Herman E.K."/>
            <person name="Lin Y.C."/>
            <person name="Napier J."/>
            <person name="Ogata H."/>
            <person name="Sarno A.F."/>
            <person name="Shmutz J."/>
            <person name="Schroeder D."/>
            <person name="de Vargas C."/>
            <person name="Verret F."/>
            <person name="von Dassow P."/>
            <person name="Valentin K."/>
            <person name="Van de Peer Y."/>
            <person name="Wheeler G."/>
            <person name="Dacks J.B."/>
            <person name="Delwiche C.F."/>
            <person name="Dyhrman S.T."/>
            <person name="Glockner G."/>
            <person name="John U."/>
            <person name="Richards T."/>
            <person name="Worden A.Z."/>
            <person name="Zhang X."/>
            <person name="Grigoriev I.V."/>
            <person name="Allen A.E."/>
            <person name="Bidle K."/>
            <person name="Borodovsky M."/>
            <person name="Bowler C."/>
            <person name="Brownlee C."/>
            <person name="Cock J.M."/>
            <person name="Elias M."/>
            <person name="Gladyshev V.N."/>
            <person name="Groth M."/>
            <person name="Guda C."/>
            <person name="Hadaegh A."/>
            <person name="Iglesias-Rodriguez M.D."/>
            <person name="Jenkins J."/>
            <person name="Jones B.M."/>
            <person name="Lawson T."/>
            <person name="Leese F."/>
            <person name="Lindquist E."/>
            <person name="Lobanov A."/>
            <person name="Lomsadze A."/>
            <person name="Malik S.B."/>
            <person name="Marsh M.E."/>
            <person name="Mackinder L."/>
            <person name="Mock T."/>
            <person name="Mueller-Roeber B."/>
            <person name="Pagarete A."/>
            <person name="Parker M."/>
            <person name="Probert I."/>
            <person name="Quesneville H."/>
            <person name="Raines C."/>
            <person name="Rensing S.A."/>
            <person name="Riano-Pachon D.M."/>
            <person name="Richier S."/>
            <person name="Rokitta S."/>
            <person name="Shiraiwa Y."/>
            <person name="Soanes D.M."/>
            <person name="van der Giezen M."/>
            <person name="Wahlund T.M."/>
            <person name="Williams B."/>
            <person name="Wilson W."/>
            <person name="Wolfe G."/>
            <person name="Wurch L.L."/>
        </authorList>
    </citation>
    <scope>NUCLEOTIDE SEQUENCE</scope>
</reference>